<name>A0A9Q3GSI8_9BASI</name>
<evidence type="ECO:0000313" key="2">
    <source>
        <dbReference type="Proteomes" id="UP000765509"/>
    </source>
</evidence>
<reference evidence="1" key="1">
    <citation type="submission" date="2021-03" db="EMBL/GenBank/DDBJ databases">
        <title>Draft genome sequence of rust myrtle Austropuccinia psidii MF-1, a brazilian biotype.</title>
        <authorList>
            <person name="Quecine M.C."/>
            <person name="Pachon D.M.R."/>
            <person name="Bonatelli M.L."/>
            <person name="Correr F.H."/>
            <person name="Franceschini L.M."/>
            <person name="Leite T.F."/>
            <person name="Margarido G.R.A."/>
            <person name="Almeida C.A."/>
            <person name="Ferrarezi J.A."/>
            <person name="Labate C.A."/>
        </authorList>
    </citation>
    <scope>NUCLEOTIDE SEQUENCE</scope>
    <source>
        <strain evidence="1">MF-1</strain>
    </source>
</reference>
<dbReference type="EMBL" id="AVOT02004891">
    <property type="protein sequence ID" value="MBW0477672.1"/>
    <property type="molecule type" value="Genomic_DNA"/>
</dbReference>
<protein>
    <submittedName>
        <fullName evidence="1">Uncharacterized protein</fullName>
    </submittedName>
</protein>
<comment type="caution">
    <text evidence="1">The sequence shown here is derived from an EMBL/GenBank/DDBJ whole genome shotgun (WGS) entry which is preliminary data.</text>
</comment>
<accession>A0A9Q3GSI8</accession>
<sequence length="71" mass="8057">MPLNTPLLCSFSADNCALHCFNAEKSASQRRMFLQLSRTKPLYATQSVVAPKLLNLFVQWGDKAENNRNEK</sequence>
<gene>
    <name evidence="1" type="ORF">O181_017387</name>
</gene>
<organism evidence="1 2">
    <name type="scientific">Austropuccinia psidii MF-1</name>
    <dbReference type="NCBI Taxonomy" id="1389203"/>
    <lineage>
        <taxon>Eukaryota</taxon>
        <taxon>Fungi</taxon>
        <taxon>Dikarya</taxon>
        <taxon>Basidiomycota</taxon>
        <taxon>Pucciniomycotina</taxon>
        <taxon>Pucciniomycetes</taxon>
        <taxon>Pucciniales</taxon>
        <taxon>Sphaerophragmiaceae</taxon>
        <taxon>Austropuccinia</taxon>
    </lineage>
</organism>
<dbReference type="Proteomes" id="UP000765509">
    <property type="component" value="Unassembled WGS sequence"/>
</dbReference>
<evidence type="ECO:0000313" key="1">
    <source>
        <dbReference type="EMBL" id="MBW0477672.1"/>
    </source>
</evidence>
<proteinExistence type="predicted"/>
<dbReference type="AlphaFoldDB" id="A0A9Q3GSI8"/>
<keyword evidence="2" id="KW-1185">Reference proteome</keyword>